<evidence type="ECO:0000313" key="2">
    <source>
        <dbReference type="Proteomes" id="UP001529421"/>
    </source>
</evidence>
<comment type="caution">
    <text evidence="1">The sequence shown here is derived from an EMBL/GenBank/DDBJ whole genome shotgun (WGS) entry which is preliminary data.</text>
</comment>
<keyword evidence="2" id="KW-1185">Reference proteome</keyword>
<proteinExistence type="predicted"/>
<gene>
    <name evidence="1" type="ORF">QUW28_04925</name>
</gene>
<reference evidence="2" key="1">
    <citation type="submission" date="2023-06" db="EMBL/GenBank/DDBJ databases">
        <title>Identification and characterization of horizontal gene transfer across gut microbiota members of farm animals based on homology search.</title>
        <authorList>
            <person name="Zeman M."/>
            <person name="Kubasova T."/>
            <person name="Jahodarova E."/>
            <person name="Nykrynova M."/>
            <person name="Rychlik I."/>
        </authorList>
    </citation>
    <scope>NUCLEOTIDE SEQUENCE [LARGE SCALE GENOMIC DNA]</scope>
    <source>
        <strain evidence="2">154_Feed</strain>
    </source>
</reference>
<dbReference type="Gene3D" id="3.40.960.10">
    <property type="entry name" value="VSR Endonuclease"/>
    <property type="match status" value="1"/>
</dbReference>
<accession>A0ABT7VAD0</accession>
<dbReference type="EMBL" id="JAUDDZ010000005">
    <property type="protein sequence ID" value="MDM8274844.1"/>
    <property type="molecule type" value="Genomic_DNA"/>
</dbReference>
<name>A0ABT7VAD0_9ACTN</name>
<dbReference type="Proteomes" id="UP001529421">
    <property type="component" value="Unassembled WGS sequence"/>
</dbReference>
<evidence type="ECO:0000313" key="1">
    <source>
        <dbReference type="EMBL" id="MDM8274844.1"/>
    </source>
</evidence>
<sequence length="283" mass="31360">MIIETPPWLEDELPRLGVTTKPYHLMVGNPSAWHHCEGVVCHKRSAPQPPRSLVAINDDIRTSSPELLLYDLASYTDFDLIDLVLVGYELCGTYVLDQSWDGMTNTDAPMTSAAKINRCLCRLVGMPGVARARAALSLVHDGSNSPMETILCMLFTLPRKLGGYGLGPVSLNHKMATATGPRWVDVAFTAAALGLEYKGAQAHSIERTKRDDRRQNKLVGSGMTIINVWYEDLVTPHLFEQLVADIFHAMGKRLRIRSASFSVRRALLMQKLMPAITRFGSLV</sequence>
<organism evidence="1 2">
    <name type="scientific">Enorma phocaeensis</name>
    <dbReference type="NCBI Taxonomy" id="1871019"/>
    <lineage>
        <taxon>Bacteria</taxon>
        <taxon>Bacillati</taxon>
        <taxon>Actinomycetota</taxon>
        <taxon>Coriobacteriia</taxon>
        <taxon>Coriobacteriales</taxon>
        <taxon>Coriobacteriaceae</taxon>
        <taxon>Enorma</taxon>
    </lineage>
</organism>
<dbReference type="RefSeq" id="WP_289544968.1">
    <property type="nucleotide sequence ID" value="NZ_JAUDDZ010000005.1"/>
</dbReference>
<protein>
    <submittedName>
        <fullName evidence="1">Uncharacterized protein</fullName>
    </submittedName>
</protein>
<reference evidence="1 2" key="2">
    <citation type="submission" date="2023-06" db="EMBL/GenBank/DDBJ databases">
        <authorList>
            <person name="Zeman M."/>
            <person name="Kubasova T."/>
            <person name="Jahodarova E."/>
            <person name="Nykrynova M."/>
            <person name="Rychlik I."/>
        </authorList>
    </citation>
    <scope>NUCLEOTIDE SEQUENCE [LARGE SCALE GENOMIC DNA]</scope>
    <source>
        <strain evidence="1 2">154_Feed</strain>
    </source>
</reference>